<gene>
    <name evidence="1" type="ORF">OG835_00325</name>
</gene>
<sequence length="215" mass="23604">MPSKVIIVDDFYANPEAVRAKALTSRFANIEPTDYPGFASRLVIDSRSLEQVFTGLIGSELNVDRDRFTWGGFRYITESSGRSAIVHADVAADWAGMVYLTPNAPMSSGTAFFRHRATGLSSPPTDREARAMGYADSSEFDDQVIRPDKADLSKWEQIARIGPVYNRLILFRGSEHYHAPMGGCGDSAETARLTHIFFVNELPALGTVAHEVTAA</sequence>
<organism evidence="1 2">
    <name type="scientific">Streptomyces scopuliridis</name>
    <dbReference type="NCBI Taxonomy" id="452529"/>
    <lineage>
        <taxon>Bacteria</taxon>
        <taxon>Bacillati</taxon>
        <taxon>Actinomycetota</taxon>
        <taxon>Actinomycetes</taxon>
        <taxon>Kitasatosporales</taxon>
        <taxon>Streptomycetaceae</taxon>
        <taxon>Streptomyces</taxon>
    </lineage>
</organism>
<reference evidence="1" key="1">
    <citation type="submission" date="2022-10" db="EMBL/GenBank/DDBJ databases">
        <title>The complete genomes of actinobacterial strains from the NBC collection.</title>
        <authorList>
            <person name="Joergensen T.S."/>
            <person name="Alvarez Arevalo M."/>
            <person name="Sterndorff E.B."/>
            <person name="Faurdal D."/>
            <person name="Vuksanovic O."/>
            <person name="Mourched A.-S."/>
            <person name="Charusanti P."/>
            <person name="Shaw S."/>
            <person name="Blin K."/>
            <person name="Weber T."/>
        </authorList>
    </citation>
    <scope>NUCLEOTIDE SEQUENCE</scope>
    <source>
        <strain evidence="1">NBC 01771</strain>
    </source>
</reference>
<evidence type="ECO:0000313" key="1">
    <source>
        <dbReference type="EMBL" id="WSB95635.1"/>
    </source>
</evidence>
<name>A0ACD4ZBR5_9ACTN</name>
<dbReference type="EMBL" id="CP109109">
    <property type="protein sequence ID" value="WSB95635.1"/>
    <property type="molecule type" value="Genomic_DNA"/>
</dbReference>
<protein>
    <submittedName>
        <fullName evidence="1">DUF6445 family protein</fullName>
    </submittedName>
</protein>
<accession>A0ACD4ZBR5</accession>
<evidence type="ECO:0000313" key="2">
    <source>
        <dbReference type="Proteomes" id="UP001348369"/>
    </source>
</evidence>
<dbReference type="Proteomes" id="UP001348369">
    <property type="component" value="Chromosome"/>
</dbReference>
<keyword evidence="2" id="KW-1185">Reference proteome</keyword>
<proteinExistence type="predicted"/>